<evidence type="ECO:0000256" key="5">
    <source>
        <dbReference type="SAM" id="Phobius"/>
    </source>
</evidence>
<feature type="transmembrane region" description="Helical" evidence="5">
    <location>
        <begin position="322"/>
        <end position="345"/>
    </location>
</feature>
<feature type="transmembrane region" description="Helical" evidence="5">
    <location>
        <begin position="357"/>
        <end position="380"/>
    </location>
</feature>
<dbReference type="PROSITE" id="PS00217">
    <property type="entry name" value="SUGAR_TRANSPORT_2"/>
    <property type="match status" value="1"/>
</dbReference>
<protein>
    <submittedName>
        <fullName evidence="7">MFS transporter</fullName>
    </submittedName>
</protein>
<dbReference type="Gene3D" id="1.20.1250.20">
    <property type="entry name" value="MFS general substrate transporter like domains"/>
    <property type="match status" value="2"/>
</dbReference>
<evidence type="ECO:0000259" key="6">
    <source>
        <dbReference type="PROSITE" id="PS50850"/>
    </source>
</evidence>
<feature type="transmembrane region" description="Helical" evidence="5">
    <location>
        <begin position="96"/>
        <end position="113"/>
    </location>
</feature>
<keyword evidence="4 5" id="KW-0472">Membrane</keyword>
<evidence type="ECO:0000256" key="3">
    <source>
        <dbReference type="ARBA" id="ARBA00022989"/>
    </source>
</evidence>
<feature type="transmembrane region" description="Helical" evidence="5">
    <location>
        <begin position="230"/>
        <end position="251"/>
    </location>
</feature>
<keyword evidence="2 5" id="KW-0812">Transmembrane</keyword>
<dbReference type="InterPro" id="IPR005829">
    <property type="entry name" value="Sugar_transporter_CS"/>
</dbReference>
<feature type="transmembrane region" description="Helical" evidence="5">
    <location>
        <begin position="298"/>
        <end position="316"/>
    </location>
</feature>
<keyword evidence="8" id="KW-1185">Reference proteome</keyword>
<feature type="transmembrane region" description="Helical" evidence="5">
    <location>
        <begin position="153"/>
        <end position="176"/>
    </location>
</feature>
<keyword evidence="3 5" id="KW-1133">Transmembrane helix</keyword>
<feature type="transmembrane region" description="Helical" evidence="5">
    <location>
        <begin position="20"/>
        <end position="48"/>
    </location>
</feature>
<feature type="transmembrane region" description="Helical" evidence="5">
    <location>
        <begin position="119"/>
        <end position="141"/>
    </location>
</feature>
<sequence length="426" mass="45987">MSTITVDNQMVSIQKTSTTYLTLLFILCFVSSVFGGAVSTLMSVYLPVVVKELQGDIAPDQVNYVSGYINALFIFGWAIGGFSWGLISDKIGRKKALLYSIACYGIFTVLTGVMPQWPGIMLCRFMSGFGVGGELVIAFTLISEVWPAKSKAVVTGILSIAFPVGIFSAGAINYIVSSWREGFFVGIVPIAMAITGMFIVKESGIWINHRQNKTADRSNALFSPHTRREVIVGSLMFGTMLIGLWAIFSWMPTWIQSLIATDAPKQRGLSMMFLGMGGLTGGFFSGWLVNLMGLRKSMLLCFAVCTVMSFVLFKTNGTFSPVIYAEIAIMALFFGASQGVLSAYIPQLFHTSIRATATGFCFNVGRLFTATAVLFIGVLVSTLGGYGNAIFIFSLVFVVGLIVVLVTGDKKGKAAVSEVNILSDNN</sequence>
<gene>
    <name evidence="7" type="ORF">NPE20_22350</name>
</gene>
<comment type="subcellular location">
    <subcellularLocation>
        <location evidence="1">Membrane</location>
        <topology evidence="1">Multi-pass membrane protein</topology>
    </subcellularLocation>
</comment>
<reference evidence="7 8" key="1">
    <citation type="submission" date="2022-07" db="EMBL/GenBank/DDBJ databases">
        <title>Mucilaginibacter sp. JC4.</title>
        <authorList>
            <person name="Le V."/>
            <person name="Ko S.-R."/>
            <person name="Ahn C.-Y."/>
            <person name="Oh H.-M."/>
        </authorList>
    </citation>
    <scope>NUCLEOTIDE SEQUENCE [LARGE SCALE GENOMIC DNA]</scope>
    <source>
        <strain evidence="7 8">JC4</strain>
    </source>
</reference>
<accession>A0ABT1T7Y7</accession>
<dbReference type="EMBL" id="JANHOH010000009">
    <property type="protein sequence ID" value="MCQ6960738.1"/>
    <property type="molecule type" value="Genomic_DNA"/>
</dbReference>
<feature type="domain" description="Major facilitator superfamily (MFS) profile" evidence="6">
    <location>
        <begin position="24"/>
        <end position="412"/>
    </location>
</feature>
<feature type="transmembrane region" description="Helical" evidence="5">
    <location>
        <begin position="386"/>
        <end position="406"/>
    </location>
</feature>
<dbReference type="InterPro" id="IPR011701">
    <property type="entry name" value="MFS"/>
</dbReference>
<comment type="caution">
    <text evidence="7">The sequence shown here is derived from an EMBL/GenBank/DDBJ whole genome shotgun (WGS) entry which is preliminary data.</text>
</comment>
<proteinExistence type="predicted"/>
<dbReference type="PANTHER" id="PTHR23508">
    <property type="entry name" value="CARBOXYLIC ACID TRANSPORTER PROTEIN HOMOLOG"/>
    <property type="match status" value="1"/>
</dbReference>
<evidence type="ECO:0000313" key="8">
    <source>
        <dbReference type="Proteomes" id="UP001204376"/>
    </source>
</evidence>
<dbReference type="Pfam" id="PF07690">
    <property type="entry name" value="MFS_1"/>
    <property type="match status" value="1"/>
</dbReference>
<name>A0ABT1T7Y7_9SPHI</name>
<evidence type="ECO:0000256" key="1">
    <source>
        <dbReference type="ARBA" id="ARBA00004141"/>
    </source>
</evidence>
<dbReference type="PROSITE" id="PS50850">
    <property type="entry name" value="MFS"/>
    <property type="match status" value="1"/>
</dbReference>
<dbReference type="PANTHER" id="PTHR23508:SF10">
    <property type="entry name" value="CARBOXYLIC ACID TRANSPORTER PROTEIN HOMOLOG"/>
    <property type="match status" value="1"/>
</dbReference>
<feature type="transmembrane region" description="Helical" evidence="5">
    <location>
        <begin position="68"/>
        <end position="87"/>
    </location>
</feature>
<evidence type="ECO:0000313" key="7">
    <source>
        <dbReference type="EMBL" id="MCQ6960738.1"/>
    </source>
</evidence>
<dbReference type="InterPro" id="IPR020846">
    <property type="entry name" value="MFS_dom"/>
</dbReference>
<dbReference type="RefSeq" id="WP_256540920.1">
    <property type="nucleotide sequence ID" value="NZ_JANHOH010000009.1"/>
</dbReference>
<dbReference type="SUPFAM" id="SSF103473">
    <property type="entry name" value="MFS general substrate transporter"/>
    <property type="match status" value="1"/>
</dbReference>
<dbReference type="InterPro" id="IPR036259">
    <property type="entry name" value="MFS_trans_sf"/>
</dbReference>
<evidence type="ECO:0000256" key="4">
    <source>
        <dbReference type="ARBA" id="ARBA00023136"/>
    </source>
</evidence>
<feature type="transmembrane region" description="Helical" evidence="5">
    <location>
        <begin position="271"/>
        <end position="291"/>
    </location>
</feature>
<feature type="transmembrane region" description="Helical" evidence="5">
    <location>
        <begin position="182"/>
        <end position="200"/>
    </location>
</feature>
<evidence type="ECO:0000256" key="2">
    <source>
        <dbReference type="ARBA" id="ARBA00022692"/>
    </source>
</evidence>
<dbReference type="Proteomes" id="UP001204376">
    <property type="component" value="Unassembled WGS sequence"/>
</dbReference>
<organism evidence="7 8">
    <name type="scientific">Mucilaginibacter aquariorum</name>
    <dbReference type="NCBI Taxonomy" id="2967225"/>
    <lineage>
        <taxon>Bacteria</taxon>
        <taxon>Pseudomonadati</taxon>
        <taxon>Bacteroidota</taxon>
        <taxon>Sphingobacteriia</taxon>
        <taxon>Sphingobacteriales</taxon>
        <taxon>Sphingobacteriaceae</taxon>
        <taxon>Mucilaginibacter</taxon>
    </lineage>
</organism>